<name>A0A919L191_9ACTN</name>
<proteinExistence type="predicted"/>
<dbReference type="InterPro" id="IPR036388">
    <property type="entry name" value="WH-like_DNA-bd_sf"/>
</dbReference>
<keyword evidence="1" id="KW-0805">Transcription regulation</keyword>
<reference evidence="5" key="2">
    <citation type="submission" date="2020-09" db="EMBL/GenBank/DDBJ databases">
        <authorList>
            <person name="Sun Q."/>
            <person name="Ohkuma M."/>
        </authorList>
    </citation>
    <scope>NUCLEOTIDE SEQUENCE</scope>
    <source>
        <strain evidence="5">JCM 4646</strain>
    </source>
</reference>
<comment type="caution">
    <text evidence="5">The sequence shown here is derived from an EMBL/GenBank/DDBJ whole genome shotgun (WGS) entry which is preliminary data.</text>
</comment>
<dbReference type="AlphaFoldDB" id="A0A919L191"/>
<dbReference type="Gene3D" id="1.10.10.10">
    <property type="entry name" value="Winged helix-like DNA-binding domain superfamily/Winged helix DNA-binding domain"/>
    <property type="match status" value="1"/>
</dbReference>
<dbReference type="InterPro" id="IPR036390">
    <property type="entry name" value="WH_DNA-bd_sf"/>
</dbReference>
<dbReference type="GO" id="GO:0003677">
    <property type="term" value="F:DNA binding"/>
    <property type="evidence" value="ECO:0007669"/>
    <property type="project" value="InterPro"/>
</dbReference>
<evidence type="ECO:0000256" key="1">
    <source>
        <dbReference type="ARBA" id="ARBA00023015"/>
    </source>
</evidence>
<feature type="compositionally biased region" description="Basic residues" evidence="3">
    <location>
        <begin position="1"/>
        <end position="13"/>
    </location>
</feature>
<dbReference type="Pfam" id="PF09339">
    <property type="entry name" value="HTH_IclR"/>
    <property type="match status" value="1"/>
</dbReference>
<evidence type="ECO:0000256" key="2">
    <source>
        <dbReference type="ARBA" id="ARBA00023163"/>
    </source>
</evidence>
<evidence type="ECO:0000259" key="4">
    <source>
        <dbReference type="Pfam" id="PF09339"/>
    </source>
</evidence>
<accession>A0A919L191</accession>
<evidence type="ECO:0000256" key="3">
    <source>
        <dbReference type="SAM" id="MobiDB-lite"/>
    </source>
</evidence>
<dbReference type="SUPFAM" id="SSF46785">
    <property type="entry name" value="Winged helix' DNA-binding domain"/>
    <property type="match status" value="1"/>
</dbReference>
<keyword evidence="6" id="KW-1185">Reference proteome</keyword>
<gene>
    <name evidence="5" type="ORF">GCM10018781_56170</name>
</gene>
<reference evidence="5" key="1">
    <citation type="journal article" date="2014" name="Int. J. Syst. Evol. Microbiol.">
        <title>Complete genome sequence of Corynebacterium casei LMG S-19264T (=DSM 44701T), isolated from a smear-ripened cheese.</title>
        <authorList>
            <consortium name="US DOE Joint Genome Institute (JGI-PGF)"/>
            <person name="Walter F."/>
            <person name="Albersmeier A."/>
            <person name="Kalinowski J."/>
            <person name="Ruckert C."/>
        </authorList>
    </citation>
    <scope>NUCLEOTIDE SEQUENCE</scope>
    <source>
        <strain evidence="5">JCM 4646</strain>
    </source>
</reference>
<feature type="domain" description="HTH iclR-type" evidence="4">
    <location>
        <begin position="43"/>
        <end position="84"/>
    </location>
</feature>
<dbReference type="InterPro" id="IPR029016">
    <property type="entry name" value="GAF-like_dom_sf"/>
</dbReference>
<dbReference type="EMBL" id="BNBO01000040">
    <property type="protein sequence ID" value="GHH79046.1"/>
    <property type="molecule type" value="Genomic_DNA"/>
</dbReference>
<dbReference type="GO" id="GO:0006355">
    <property type="term" value="P:regulation of DNA-templated transcription"/>
    <property type="evidence" value="ECO:0007669"/>
    <property type="project" value="InterPro"/>
</dbReference>
<dbReference type="Gene3D" id="3.30.450.40">
    <property type="match status" value="1"/>
</dbReference>
<organism evidence="5 6">
    <name type="scientific">Kitasatospora indigofera</name>
    <dbReference type="NCBI Taxonomy" id="67307"/>
    <lineage>
        <taxon>Bacteria</taxon>
        <taxon>Bacillati</taxon>
        <taxon>Actinomycetota</taxon>
        <taxon>Actinomycetes</taxon>
        <taxon>Kitasatosporales</taxon>
        <taxon>Streptomycetaceae</taxon>
        <taxon>Kitasatospora</taxon>
    </lineage>
</organism>
<evidence type="ECO:0000313" key="5">
    <source>
        <dbReference type="EMBL" id="GHH79046.1"/>
    </source>
</evidence>
<feature type="region of interest" description="Disordered" evidence="3">
    <location>
        <begin position="1"/>
        <end position="21"/>
    </location>
</feature>
<sequence length="289" mass="31358">MGRLRISFRHSSHQPHTLTDLGGLMTLKPPPELHAHDHEQNSSAERAYRVLQALIELGPGSHTLAEVMAHSGLARSTAHRILQSGVRTHTFVQPTYGTYSIAHPSVTGHSQDALTALPASSPAISEELAHLQRRTNQVVALHSHLLLGAPSRICVDIADGKRQDFAAALATSDAGSVLRRAPLNQDAAGLVMLANLDDLNAGNAILRRIKIQGYARTPSPVTNWEMLSVPLWRGSVLVGSVSLLAPDAYLRRRTERLADTTMDTAAALSRHLDHTRAQRQTMPILLQAC</sequence>
<keyword evidence="2" id="KW-0804">Transcription</keyword>
<dbReference type="Proteomes" id="UP000617734">
    <property type="component" value="Unassembled WGS sequence"/>
</dbReference>
<protein>
    <recommendedName>
        <fullName evidence="4">HTH iclR-type domain-containing protein</fullName>
    </recommendedName>
</protein>
<evidence type="ECO:0000313" key="6">
    <source>
        <dbReference type="Proteomes" id="UP000617734"/>
    </source>
</evidence>
<dbReference type="InterPro" id="IPR005471">
    <property type="entry name" value="Tscrpt_reg_IclR_N"/>
</dbReference>
<dbReference type="SUPFAM" id="SSF55781">
    <property type="entry name" value="GAF domain-like"/>
    <property type="match status" value="1"/>
</dbReference>